<keyword evidence="15" id="KW-0548">Nucleotidyltransferase</keyword>
<keyword evidence="5" id="KW-0067">ATP-binding</keyword>
<keyword evidence="4" id="KW-0547">Nucleotide-binding</keyword>
<accession>A0A1I4N5D2</accession>
<sequence length="254" mass="27114">MLTDEELLRYSRQLLLPAFDVAGQLKLKASRVLVVGCGGLGCPVALYLGAAGVGRMTLVDDDQVDVSNLQRQVAFSEAQVGESKAAMLAARVRSINPQVEVDVVTSRLDGEALLARVASATVVVDCTDNFHTRFALNRACVSEQVPLISGAAIRAEGQLSVFDSRRADSPCYHCLYPEEGNEDLTCSEAGVVGPLVGMIGASQAMEAIKVISGVGEPLVGRLLILDAWRMEWRQMALARDPDCPVCGVHPSFNA</sequence>
<proteinExistence type="inferred from homology"/>
<dbReference type="GO" id="GO:0004792">
    <property type="term" value="F:thiosulfate-cyanide sulfurtransferase activity"/>
    <property type="evidence" value="ECO:0007669"/>
    <property type="project" value="TreeGrafter"/>
</dbReference>
<evidence type="ECO:0000256" key="5">
    <source>
        <dbReference type="ARBA" id="ARBA00022840"/>
    </source>
</evidence>
<dbReference type="EC" id="2.7.7.80" evidence="9"/>
<dbReference type="InterPro" id="IPR000594">
    <property type="entry name" value="ThiF_NAD_FAD-bd"/>
</dbReference>
<dbReference type="AlphaFoldDB" id="A0A1I4N5D2"/>
<dbReference type="FunFam" id="3.40.50.720:FF:000033">
    <property type="entry name" value="Adenylyltransferase and sulfurtransferase MOCS3"/>
    <property type="match status" value="1"/>
</dbReference>
<dbReference type="NCBIfam" id="NF004281">
    <property type="entry name" value="PRK05690.1"/>
    <property type="match status" value="1"/>
</dbReference>
<evidence type="ECO:0000256" key="8">
    <source>
        <dbReference type="ARBA" id="ARBA00063809"/>
    </source>
</evidence>
<comment type="catalytic activity">
    <reaction evidence="6">
        <text>[molybdopterin-synthase sulfur-carrier protein]-C-terminal Gly-Gly + ATP + H(+) = [molybdopterin-synthase sulfur-carrier protein]-C-terminal Gly-Gly-AMP + diphosphate</text>
        <dbReference type="Rhea" id="RHEA:43616"/>
        <dbReference type="Rhea" id="RHEA-COMP:12159"/>
        <dbReference type="Rhea" id="RHEA-COMP:12202"/>
        <dbReference type="ChEBI" id="CHEBI:15378"/>
        <dbReference type="ChEBI" id="CHEBI:30616"/>
        <dbReference type="ChEBI" id="CHEBI:33019"/>
        <dbReference type="ChEBI" id="CHEBI:90618"/>
        <dbReference type="ChEBI" id="CHEBI:90778"/>
        <dbReference type="EC" id="2.7.7.80"/>
    </reaction>
</comment>
<evidence type="ECO:0000259" key="14">
    <source>
        <dbReference type="Pfam" id="PF00899"/>
    </source>
</evidence>
<dbReference type="GO" id="GO:0008641">
    <property type="term" value="F:ubiquitin-like modifier activating enzyme activity"/>
    <property type="evidence" value="ECO:0007669"/>
    <property type="project" value="InterPro"/>
</dbReference>
<comment type="similarity">
    <text evidence="2">Belongs to the HesA/MoeB/ThiF family.</text>
</comment>
<evidence type="ECO:0000256" key="1">
    <source>
        <dbReference type="ARBA" id="ARBA00005046"/>
    </source>
</evidence>
<dbReference type="PANTHER" id="PTHR10953:SF102">
    <property type="entry name" value="ADENYLYLTRANSFERASE AND SULFURTRANSFERASE MOCS3"/>
    <property type="match status" value="1"/>
</dbReference>
<evidence type="ECO:0000256" key="6">
    <source>
        <dbReference type="ARBA" id="ARBA00052218"/>
    </source>
</evidence>
<keyword evidence="16" id="KW-1185">Reference proteome</keyword>
<evidence type="ECO:0000256" key="10">
    <source>
        <dbReference type="ARBA" id="ARBA00073635"/>
    </source>
</evidence>
<feature type="domain" description="THIF-type NAD/FAD binding fold" evidence="14">
    <location>
        <begin position="10"/>
        <end position="245"/>
    </location>
</feature>
<dbReference type="CDD" id="cd00757">
    <property type="entry name" value="ThiF_MoeB_HesA_family"/>
    <property type="match status" value="1"/>
</dbReference>
<evidence type="ECO:0000256" key="9">
    <source>
        <dbReference type="ARBA" id="ARBA00066884"/>
    </source>
</evidence>
<reference evidence="16" key="1">
    <citation type="submission" date="2016-10" db="EMBL/GenBank/DDBJ databases">
        <authorList>
            <person name="Varghese N."/>
            <person name="Submissions S."/>
        </authorList>
    </citation>
    <scope>NUCLEOTIDE SEQUENCE [LARGE SCALE GENOMIC DNA]</scope>
    <source>
        <strain evidence="16">CGMCC 1.7061</strain>
    </source>
</reference>
<dbReference type="SUPFAM" id="SSF69572">
    <property type="entry name" value="Activating enzymes of the ubiquitin-like proteins"/>
    <property type="match status" value="1"/>
</dbReference>
<comment type="function">
    <text evidence="7">Catalyzes the adenylation by ATP of the carboxyl group of the C-terminal glycine of sulfur carrier protein MoaD.</text>
</comment>
<dbReference type="InterPro" id="IPR035985">
    <property type="entry name" value="Ubiquitin-activating_enz"/>
</dbReference>
<dbReference type="GO" id="GO:0005829">
    <property type="term" value="C:cytosol"/>
    <property type="evidence" value="ECO:0007669"/>
    <property type="project" value="TreeGrafter"/>
</dbReference>
<evidence type="ECO:0000256" key="13">
    <source>
        <dbReference type="ARBA" id="ARBA00078531"/>
    </source>
</evidence>
<comment type="subunit">
    <text evidence="8">Homodimer. Forms a stable heterotetrameric complex of 2 MoeB and 2 MoaD during adenylation of MoaD.</text>
</comment>
<evidence type="ECO:0000256" key="2">
    <source>
        <dbReference type="ARBA" id="ARBA00009919"/>
    </source>
</evidence>
<gene>
    <name evidence="15" type="ORF">SAMN04487963_1143</name>
</gene>
<evidence type="ECO:0000256" key="12">
    <source>
        <dbReference type="ARBA" id="ARBA00075328"/>
    </source>
</evidence>
<dbReference type="STRING" id="488535.SAMN04487963_1143"/>
<evidence type="ECO:0000313" key="15">
    <source>
        <dbReference type="EMBL" id="SFM10732.1"/>
    </source>
</evidence>
<dbReference type="GO" id="GO:0061605">
    <property type="term" value="F:molybdopterin-synthase adenylyltransferase activity"/>
    <property type="evidence" value="ECO:0007669"/>
    <property type="project" value="UniProtKB-EC"/>
</dbReference>
<keyword evidence="3 15" id="KW-0808">Transferase</keyword>
<dbReference type="GO" id="GO:0008146">
    <property type="term" value="F:sulfotransferase activity"/>
    <property type="evidence" value="ECO:0007669"/>
    <property type="project" value="TreeGrafter"/>
</dbReference>
<evidence type="ECO:0000256" key="3">
    <source>
        <dbReference type="ARBA" id="ARBA00022679"/>
    </source>
</evidence>
<comment type="pathway">
    <text evidence="1">Cofactor biosynthesis; molybdopterin biosynthesis.</text>
</comment>
<evidence type="ECO:0000256" key="11">
    <source>
        <dbReference type="ARBA" id="ARBA00075110"/>
    </source>
</evidence>
<dbReference type="Gene3D" id="3.40.50.720">
    <property type="entry name" value="NAD(P)-binding Rossmann-like Domain"/>
    <property type="match status" value="1"/>
</dbReference>
<dbReference type="PANTHER" id="PTHR10953">
    <property type="entry name" value="UBIQUITIN-ACTIVATING ENZYME E1"/>
    <property type="match status" value="1"/>
</dbReference>
<name>A0A1I4N5D2_9GAMM</name>
<evidence type="ECO:0000313" key="16">
    <source>
        <dbReference type="Proteomes" id="UP000198519"/>
    </source>
</evidence>
<organism evidence="15 16">
    <name type="scientific">Marinobacter zhejiangensis</name>
    <dbReference type="NCBI Taxonomy" id="488535"/>
    <lineage>
        <taxon>Bacteria</taxon>
        <taxon>Pseudomonadati</taxon>
        <taxon>Pseudomonadota</taxon>
        <taxon>Gammaproteobacteria</taxon>
        <taxon>Pseudomonadales</taxon>
        <taxon>Marinobacteraceae</taxon>
        <taxon>Marinobacter</taxon>
    </lineage>
</organism>
<dbReference type="Proteomes" id="UP000198519">
    <property type="component" value="Unassembled WGS sequence"/>
</dbReference>
<dbReference type="OrthoDB" id="9804286at2"/>
<dbReference type="GO" id="GO:0005524">
    <property type="term" value="F:ATP binding"/>
    <property type="evidence" value="ECO:0007669"/>
    <property type="project" value="UniProtKB-KW"/>
</dbReference>
<evidence type="ECO:0000256" key="4">
    <source>
        <dbReference type="ARBA" id="ARBA00022741"/>
    </source>
</evidence>
<evidence type="ECO:0000256" key="7">
    <source>
        <dbReference type="ARBA" id="ARBA00055169"/>
    </source>
</evidence>
<protein>
    <recommendedName>
        <fullName evidence="10">Molybdopterin-synthase adenylyltransferase</fullName>
        <ecNumber evidence="9">2.7.7.80</ecNumber>
    </recommendedName>
    <alternativeName>
        <fullName evidence="13">MoaD protein adenylase</fullName>
    </alternativeName>
    <alternativeName>
        <fullName evidence="11">Molybdopterin-converting factor subunit 1 adenylase</fullName>
    </alternativeName>
    <alternativeName>
        <fullName evidence="12">Sulfur carrier protein MoaD adenylyltransferase</fullName>
    </alternativeName>
</protein>
<dbReference type="InterPro" id="IPR045886">
    <property type="entry name" value="ThiF/MoeB/HesA"/>
</dbReference>
<dbReference type="Pfam" id="PF00899">
    <property type="entry name" value="ThiF"/>
    <property type="match status" value="1"/>
</dbReference>
<dbReference type="RefSeq" id="WP_092020968.1">
    <property type="nucleotide sequence ID" value="NZ_FOUE01000002.1"/>
</dbReference>
<dbReference type="EMBL" id="FOUE01000002">
    <property type="protein sequence ID" value="SFM10732.1"/>
    <property type="molecule type" value="Genomic_DNA"/>
</dbReference>